<dbReference type="PROSITE" id="PS50102">
    <property type="entry name" value="RRM"/>
    <property type="match status" value="4"/>
</dbReference>
<dbReference type="InterPro" id="IPR031766">
    <property type="entry name" value="RRM_occluded"/>
</dbReference>
<proteinExistence type="predicted"/>
<feature type="compositionally biased region" description="Basic and acidic residues" evidence="4">
    <location>
        <begin position="1299"/>
        <end position="1323"/>
    </location>
</feature>
<keyword evidence="7" id="KW-1185">Reference proteome</keyword>
<keyword evidence="2 3" id="KW-0694">RNA-binding</keyword>
<evidence type="ECO:0000256" key="2">
    <source>
        <dbReference type="ARBA" id="ARBA00022884"/>
    </source>
</evidence>
<dbReference type="GO" id="GO:0003729">
    <property type="term" value="F:mRNA binding"/>
    <property type="evidence" value="ECO:0007669"/>
    <property type="project" value="TreeGrafter"/>
</dbReference>
<dbReference type="Proteomes" id="UP001303373">
    <property type="component" value="Chromosome 6"/>
</dbReference>
<feature type="domain" description="RRM" evidence="5">
    <location>
        <begin position="1163"/>
        <end position="1234"/>
    </location>
</feature>
<feature type="compositionally biased region" description="Basic and acidic residues" evidence="4">
    <location>
        <begin position="822"/>
        <end position="831"/>
    </location>
</feature>
<dbReference type="InterPro" id="IPR034397">
    <property type="entry name" value="Prp24_RRM1"/>
</dbReference>
<feature type="compositionally biased region" description="Low complexity" evidence="4">
    <location>
        <begin position="51"/>
        <end position="60"/>
    </location>
</feature>
<dbReference type="PANTHER" id="PTHR48025">
    <property type="entry name" value="OS02G0815200 PROTEIN"/>
    <property type="match status" value="1"/>
</dbReference>
<accession>A0AAQ3M4Y0</accession>
<feature type="region of interest" description="Disordered" evidence="4">
    <location>
        <begin position="88"/>
        <end position="127"/>
    </location>
</feature>
<feature type="domain" description="RRM" evidence="5">
    <location>
        <begin position="944"/>
        <end position="1022"/>
    </location>
</feature>
<dbReference type="InterPro" id="IPR050502">
    <property type="entry name" value="Euk_RNA-bind_prot"/>
</dbReference>
<dbReference type="InterPro" id="IPR011990">
    <property type="entry name" value="TPR-like_helical_dom_sf"/>
</dbReference>
<dbReference type="InterPro" id="IPR035979">
    <property type="entry name" value="RBD_domain_sf"/>
</dbReference>
<feature type="domain" description="RRM" evidence="5">
    <location>
        <begin position="868"/>
        <end position="943"/>
    </location>
</feature>
<feature type="region of interest" description="Disordered" evidence="4">
    <location>
        <begin position="1"/>
        <end position="71"/>
    </location>
</feature>
<feature type="compositionally biased region" description="Basic and acidic residues" evidence="4">
    <location>
        <begin position="1280"/>
        <end position="1290"/>
    </location>
</feature>
<sequence>MDINDLLQSSSAPSSRKQHHHHQQQRPTRPALGKRVASGLSHEVRRSPDKPASNPNSRPSSAREHHVTPAQQFPQSYSLHALPEAAGAGYHSGAQSHPTSNPTSNPTVSRNSNYDAYGQRPGVYHRNSTPQMETLADLASMQQRPQPSRTASSNSSLLQAEIDAMRRSPSLHQTSGPPLPPMRTHSGHSFADLTMAEGPAQTPPPRDFSSTALSDAESKTVNDLLNDLAENSYAYDLHVSLINLLHKGFVAHVRAAADDDDQTPADLHGYTLLTELRQAREAMDSRFAVGEDLWVDWLADETLLADSTDSRISLMELFQKAVQDVPASVKVWKAYYDWVSKNHAICNDLPGTDQTGWSDDDKEMCKELFTSDMLVTVAEQAANATQWRLDESRIMWTRFAQLLLDGLPATPAISDIERVRDVFIRKLQTPHAGWSETSQMFWPVVNKFEPDNWELAMAQVNQLAEPGKKEMQAREHHEHKLSIAIQSGDKDAIFNEFATYMKWEQFRKAKQQGPHTFEIRCGLYERALLCFPTYTDWWLDYIDYAITNNPNASALPIIERATRHCPWSGDLWARRILRSDVEGKSHDEIEGVKHRATNSGLLDVGGMEELLKVLQQWCSYLRRHAFKKDSSEDDLDTAEVGITMALEDIQQAGKRVYGEDFQGDPLYRLETIQIKFYGEARRLNDAREIFRRLAITHKNSATFWQKYYVWELMLWSFERISETHRVETTENGPHLATAVIQEAISQRELDQPEVILETYLNHFQQHESSVRLQSAMVDAREFSKHLANRRAKEATEAVELAAQQPAAYTAEPAEMSEVPAETGREKRKADDTLTGGSSKKTKTDDAAASEDGSTLAPQAQNKRDREHSTITLKNLPSDIQELDINKFFRDIGKPKSIIINKGSSTNSATATVEFENQDDVLAAKTRNGKEINGQAIQISSGNQSTLYVANYPPEYDEAAMTSLFGAYGEIVSIRFPSLKFNNRRRFCYVSFVDESMAKAAEDAMDGKMLDGHHRLMAKIANPDAKKQRSGAQAEGRELIVKNLPWSTNEEDVKKFFAQYGDVSSLKLLKLVNGRLTGTGFIVYESVDEANAALAAHNKPFGDRILQVELSSPKGGATGHDKAHKTDVIVKQSSDLHGRRGSDASMKSSFALDTSDQAKTVRERKIAILNLPETVNDARIKAAMEKYGSIVKIQLRREDRGAIIEFTNVNDAFNVRQGVDVSSLGENVRSGDVSELLAKGKKGGSKPFGMHPASVARPSQQRGGRRGGLGSKRGGLGFSAVRKEVDGDHVMQNDAPAVKKSNDDFRQMLEKSRDAAAVKKREENGQEANADE</sequence>
<protein>
    <recommendedName>
        <fullName evidence="5">RRM domain-containing protein</fullName>
    </recommendedName>
</protein>
<feature type="compositionally biased region" description="Gly residues" evidence="4">
    <location>
        <begin position="1265"/>
        <end position="1276"/>
    </location>
</feature>
<dbReference type="InterPro" id="IPR012677">
    <property type="entry name" value="Nucleotide-bd_a/b_plait_sf"/>
</dbReference>
<dbReference type="CDD" id="cd12296">
    <property type="entry name" value="RRM1_Prp24"/>
    <property type="match status" value="1"/>
</dbReference>
<dbReference type="EMBL" id="CP138585">
    <property type="protein sequence ID" value="WPH01744.1"/>
    <property type="molecule type" value="Genomic_DNA"/>
</dbReference>
<feature type="compositionally biased region" description="Polar residues" evidence="4">
    <location>
        <begin position="93"/>
        <end position="114"/>
    </location>
</feature>
<keyword evidence="1" id="KW-0677">Repeat</keyword>
<evidence type="ECO:0000256" key="4">
    <source>
        <dbReference type="SAM" id="MobiDB-lite"/>
    </source>
</evidence>
<dbReference type="SUPFAM" id="SSF54928">
    <property type="entry name" value="RNA-binding domain, RBD"/>
    <property type="match status" value="2"/>
</dbReference>
<reference evidence="6 7" key="1">
    <citation type="submission" date="2023-11" db="EMBL/GenBank/DDBJ databases">
        <title>An acidophilic fungus is an integral part of prey digestion in a carnivorous sundew plant.</title>
        <authorList>
            <person name="Tsai I.J."/>
        </authorList>
    </citation>
    <scope>NUCLEOTIDE SEQUENCE [LARGE SCALE GENOMIC DNA]</scope>
    <source>
        <strain evidence="6">169a</strain>
    </source>
</reference>
<evidence type="ECO:0000256" key="1">
    <source>
        <dbReference type="ARBA" id="ARBA00022737"/>
    </source>
</evidence>
<dbReference type="Gene3D" id="3.30.70.330">
    <property type="match status" value="4"/>
</dbReference>
<feature type="region of interest" description="Disordered" evidence="4">
    <location>
        <begin position="1238"/>
        <end position="1331"/>
    </location>
</feature>
<dbReference type="SMART" id="SM00360">
    <property type="entry name" value="RRM"/>
    <property type="match status" value="4"/>
</dbReference>
<feature type="domain" description="RRM" evidence="5">
    <location>
        <begin position="1036"/>
        <end position="1112"/>
    </location>
</feature>
<feature type="region of interest" description="Disordered" evidence="4">
    <location>
        <begin position="195"/>
        <end position="214"/>
    </location>
</feature>
<dbReference type="CDD" id="cd00590">
    <property type="entry name" value="RRM_SF"/>
    <property type="match status" value="1"/>
</dbReference>
<evidence type="ECO:0000313" key="6">
    <source>
        <dbReference type="EMBL" id="WPH01744.1"/>
    </source>
</evidence>
<dbReference type="Pfam" id="PF00076">
    <property type="entry name" value="RRM_1"/>
    <property type="match status" value="3"/>
</dbReference>
<organism evidence="6 7">
    <name type="scientific">Acrodontium crateriforme</name>
    <dbReference type="NCBI Taxonomy" id="150365"/>
    <lineage>
        <taxon>Eukaryota</taxon>
        <taxon>Fungi</taxon>
        <taxon>Dikarya</taxon>
        <taxon>Ascomycota</taxon>
        <taxon>Pezizomycotina</taxon>
        <taxon>Dothideomycetes</taxon>
        <taxon>Dothideomycetidae</taxon>
        <taxon>Mycosphaerellales</taxon>
        <taxon>Teratosphaeriaceae</taxon>
        <taxon>Acrodontium</taxon>
    </lineage>
</organism>
<feature type="region of interest" description="Disordered" evidence="4">
    <location>
        <begin position="168"/>
        <end position="189"/>
    </location>
</feature>
<evidence type="ECO:0000313" key="7">
    <source>
        <dbReference type="Proteomes" id="UP001303373"/>
    </source>
</evidence>
<dbReference type="InterPro" id="IPR000504">
    <property type="entry name" value="RRM_dom"/>
</dbReference>
<dbReference type="PANTHER" id="PTHR48025:SF1">
    <property type="entry name" value="RRM DOMAIN-CONTAINING PROTEIN"/>
    <property type="match status" value="1"/>
</dbReference>
<feature type="compositionally biased region" description="Polar residues" evidence="4">
    <location>
        <begin position="851"/>
        <end position="860"/>
    </location>
</feature>
<evidence type="ECO:0000259" key="5">
    <source>
        <dbReference type="PROSITE" id="PS50102"/>
    </source>
</evidence>
<dbReference type="GO" id="GO:0006396">
    <property type="term" value="P:RNA processing"/>
    <property type="evidence" value="ECO:0007669"/>
    <property type="project" value="InterPro"/>
</dbReference>
<dbReference type="SUPFAM" id="SSF48452">
    <property type="entry name" value="TPR-like"/>
    <property type="match status" value="1"/>
</dbReference>
<name>A0AAQ3M4Y0_9PEZI</name>
<dbReference type="SMART" id="SM00386">
    <property type="entry name" value="HAT"/>
    <property type="match status" value="3"/>
</dbReference>
<gene>
    <name evidence="6" type="ORF">R9X50_00459600</name>
</gene>
<feature type="region of interest" description="Disordered" evidence="4">
    <location>
        <begin position="788"/>
        <end position="872"/>
    </location>
</feature>
<dbReference type="Gene3D" id="1.25.40.10">
    <property type="entry name" value="Tetratricopeptide repeat domain"/>
    <property type="match status" value="2"/>
</dbReference>
<dbReference type="Pfam" id="PF16842">
    <property type="entry name" value="RRM_occluded"/>
    <property type="match status" value="1"/>
</dbReference>
<dbReference type="InterPro" id="IPR003107">
    <property type="entry name" value="HAT"/>
</dbReference>
<evidence type="ECO:0000256" key="3">
    <source>
        <dbReference type="PROSITE-ProRule" id="PRU00176"/>
    </source>
</evidence>
<feature type="compositionally biased region" description="Polar residues" evidence="4">
    <location>
        <begin position="1"/>
        <end position="15"/>
    </location>
</feature>